<evidence type="ECO:0000313" key="1">
    <source>
        <dbReference type="Proteomes" id="UP000887565"/>
    </source>
</evidence>
<dbReference type="WBParaSite" id="nRc.2.0.1.t43443-RA">
    <property type="protein sequence ID" value="nRc.2.0.1.t43443-RA"/>
    <property type="gene ID" value="nRc.2.0.1.g43443"/>
</dbReference>
<keyword evidence="1" id="KW-1185">Reference proteome</keyword>
<name>A0A915L119_ROMCU</name>
<proteinExistence type="predicted"/>
<evidence type="ECO:0000313" key="2">
    <source>
        <dbReference type="WBParaSite" id="nRc.2.0.1.t43443-RA"/>
    </source>
</evidence>
<dbReference type="AlphaFoldDB" id="A0A915L119"/>
<accession>A0A915L119</accession>
<sequence>MAPMSVQTTVPAQLPLVIPTCPVLGAAPLAGTALHFEPRLPSEVTNLLNYMGFQTMDPPHCIISTDPSTLHHCIIYASMLASGHYLPHMDPSIEFFSLQILHEMVLINFFCGLGVPVTTAIHVRATNASLALYQYFRTHYHHTYQ</sequence>
<organism evidence="1 2">
    <name type="scientific">Romanomermis culicivorax</name>
    <name type="common">Nematode worm</name>
    <dbReference type="NCBI Taxonomy" id="13658"/>
    <lineage>
        <taxon>Eukaryota</taxon>
        <taxon>Metazoa</taxon>
        <taxon>Ecdysozoa</taxon>
        <taxon>Nematoda</taxon>
        <taxon>Enoplea</taxon>
        <taxon>Dorylaimia</taxon>
        <taxon>Mermithida</taxon>
        <taxon>Mermithoidea</taxon>
        <taxon>Mermithidae</taxon>
        <taxon>Romanomermis</taxon>
    </lineage>
</organism>
<dbReference type="Proteomes" id="UP000887565">
    <property type="component" value="Unplaced"/>
</dbReference>
<reference evidence="2" key="1">
    <citation type="submission" date="2022-11" db="UniProtKB">
        <authorList>
            <consortium name="WormBaseParasite"/>
        </authorList>
    </citation>
    <scope>IDENTIFICATION</scope>
</reference>
<protein>
    <submittedName>
        <fullName evidence="2">Uncharacterized protein</fullName>
    </submittedName>
</protein>